<sequence length="123" mass="13113">MASAGKTLSSVTRPLRAAVKPQKYLAMHRLRATPLPNDAARAGLVPVSSSPALPTSHGGHDDYAWGVKWPGHSVADQPNINTPEIAKAFMRWKNFSFGGAEVMCEAMMAVTSVVSSSMPGKKH</sequence>
<organism evidence="1">
    <name type="scientific">Alexandrium andersonii</name>
    <dbReference type="NCBI Taxonomy" id="327968"/>
    <lineage>
        <taxon>Eukaryota</taxon>
        <taxon>Sar</taxon>
        <taxon>Alveolata</taxon>
        <taxon>Dinophyceae</taxon>
        <taxon>Gonyaulacales</taxon>
        <taxon>Pyrocystaceae</taxon>
        <taxon>Alexandrium</taxon>
    </lineage>
</organism>
<reference evidence="1" key="1">
    <citation type="submission" date="2021-01" db="EMBL/GenBank/DDBJ databases">
        <authorList>
            <person name="Corre E."/>
            <person name="Pelletier E."/>
            <person name="Niang G."/>
            <person name="Scheremetjew M."/>
            <person name="Finn R."/>
            <person name="Kale V."/>
            <person name="Holt S."/>
            <person name="Cochrane G."/>
            <person name="Meng A."/>
            <person name="Brown T."/>
            <person name="Cohen L."/>
        </authorList>
    </citation>
    <scope>NUCLEOTIDE SEQUENCE</scope>
    <source>
        <strain evidence="1">CCMP2222</strain>
    </source>
</reference>
<dbReference type="EMBL" id="HBGQ01051320">
    <property type="protein sequence ID" value="CAD9451661.1"/>
    <property type="molecule type" value="Transcribed_RNA"/>
</dbReference>
<accession>A0A7S2DDN2</accession>
<proteinExistence type="predicted"/>
<protein>
    <submittedName>
        <fullName evidence="1">Uncharacterized protein</fullName>
    </submittedName>
</protein>
<name>A0A7S2DDN2_9DINO</name>
<gene>
    <name evidence="1" type="ORF">AAND1436_LOCUS24900</name>
</gene>
<evidence type="ECO:0000313" key="1">
    <source>
        <dbReference type="EMBL" id="CAD9451661.1"/>
    </source>
</evidence>
<dbReference type="AlphaFoldDB" id="A0A7S2DDN2"/>